<dbReference type="PANTHER" id="PTHR48414:SF1">
    <property type="entry name" value="POP5 HOMOLOG, RIBONUCLEASE P_MRP SUBUNIT"/>
    <property type="match status" value="1"/>
</dbReference>
<dbReference type="GO" id="GO:0033204">
    <property type="term" value="F:ribonuclease P RNA binding"/>
    <property type="evidence" value="ECO:0007669"/>
    <property type="project" value="InterPro"/>
</dbReference>
<dbReference type="GO" id="GO:0006364">
    <property type="term" value="P:rRNA processing"/>
    <property type="evidence" value="ECO:0007669"/>
    <property type="project" value="UniProtKB-KW"/>
</dbReference>
<accession>A0A6P8Y4R3</accession>
<dbReference type="SUPFAM" id="SSF160350">
    <property type="entry name" value="Rnp2-like"/>
    <property type="match status" value="1"/>
</dbReference>
<dbReference type="InterPro" id="IPR038085">
    <property type="entry name" value="Rnp2-like_sf"/>
</dbReference>
<protein>
    <recommendedName>
        <fullName evidence="5 6">Ribonuclease P/MRP protein subunit POP5</fullName>
    </recommendedName>
</protein>
<dbReference type="FunCoup" id="A0A6P8Y4R3">
    <property type="interactions" value="645"/>
</dbReference>
<evidence type="ECO:0000313" key="7">
    <source>
        <dbReference type="Proteomes" id="UP000515158"/>
    </source>
</evidence>
<dbReference type="PANTHER" id="PTHR48414">
    <property type="entry name" value="POP5 HOMOLOG, RIBONUCLEASE P_MRP SUBUNIT"/>
    <property type="match status" value="1"/>
</dbReference>
<evidence type="ECO:0000256" key="2">
    <source>
        <dbReference type="ARBA" id="ARBA00022552"/>
    </source>
</evidence>
<dbReference type="Proteomes" id="UP000515158">
    <property type="component" value="Unplaced"/>
</dbReference>
<reference evidence="8" key="1">
    <citation type="submission" date="2025-08" db="UniProtKB">
        <authorList>
            <consortium name="RefSeq"/>
        </authorList>
    </citation>
    <scope>IDENTIFICATION</scope>
    <source>
        <tissue evidence="8">Total insect</tissue>
    </source>
</reference>
<dbReference type="Gene3D" id="3.30.70.3250">
    <property type="entry name" value="Ribonuclease P, Pop5 subunit"/>
    <property type="match status" value="1"/>
</dbReference>
<keyword evidence="2" id="KW-0698">rRNA processing</keyword>
<dbReference type="InterPro" id="IPR002759">
    <property type="entry name" value="Pop5/Rpp14/Rnp2-like"/>
</dbReference>
<dbReference type="Pfam" id="PF01900">
    <property type="entry name" value="RNase_P_Rpp14"/>
    <property type="match status" value="1"/>
</dbReference>
<dbReference type="InterPro" id="IPR016819">
    <property type="entry name" value="RNase_P/MRP_POP5"/>
</dbReference>
<sequence length="163" mass="18290">MVRFKNRYIAVEVNPLGVSGTKSYALSQKDLHLSVVSAVQTLHGDFGVAAISNGFTTKYCNEVTRIALIRVRHGPHRILASTLPCVTHVGHKPATMRTIFIGATLKKCFLFLQRYQRSALDKMWAMQRTDAERQALEAAVMDLTALDEWTAKRTEVDTKKTQL</sequence>
<dbReference type="KEGG" id="tpal:117639454"/>
<evidence type="ECO:0000313" key="8">
    <source>
        <dbReference type="RefSeq" id="XP_034231011.1"/>
    </source>
</evidence>
<evidence type="ECO:0000256" key="3">
    <source>
        <dbReference type="ARBA" id="ARBA00022694"/>
    </source>
</evidence>
<dbReference type="GeneID" id="117639454"/>
<dbReference type="GO" id="GO:0030677">
    <property type="term" value="C:ribonuclease P complex"/>
    <property type="evidence" value="ECO:0007669"/>
    <property type="project" value="InterPro"/>
</dbReference>
<evidence type="ECO:0000256" key="1">
    <source>
        <dbReference type="ARBA" id="ARBA00010800"/>
    </source>
</evidence>
<keyword evidence="7" id="KW-1185">Reference proteome</keyword>
<evidence type="ECO:0000256" key="4">
    <source>
        <dbReference type="ARBA" id="ARBA00023242"/>
    </source>
</evidence>
<evidence type="ECO:0000256" key="6">
    <source>
        <dbReference type="PIRNR" id="PIRNR023803"/>
    </source>
</evidence>
<dbReference type="GO" id="GO:0005730">
    <property type="term" value="C:nucleolus"/>
    <property type="evidence" value="ECO:0007669"/>
    <property type="project" value="UniProtKB-SubCell"/>
</dbReference>
<comment type="function">
    <text evidence="6">Component of ribonuclease P, a protein complex that generates mature tRNA molecules by cleaving their 5'-ends.</text>
</comment>
<dbReference type="GO" id="GO:0001682">
    <property type="term" value="P:tRNA 5'-leader removal"/>
    <property type="evidence" value="ECO:0007669"/>
    <property type="project" value="InterPro"/>
</dbReference>
<dbReference type="OrthoDB" id="277888at2759"/>
<dbReference type="CTD" id="51367"/>
<keyword evidence="4 6" id="KW-0539">Nucleus</keyword>
<comment type="subcellular location">
    <subcellularLocation>
        <location evidence="6">Nucleus</location>
        <location evidence="6">Nucleolus</location>
    </subcellularLocation>
</comment>
<dbReference type="PIRSF" id="PIRSF023803">
    <property type="entry name" value="Ribonuclease_P_prd"/>
    <property type="match status" value="1"/>
</dbReference>
<dbReference type="AlphaFoldDB" id="A0A6P8Y4R3"/>
<name>A0A6P8Y4R3_THRPL</name>
<keyword evidence="3 6" id="KW-0819">tRNA processing</keyword>
<proteinExistence type="inferred from homology"/>
<dbReference type="RefSeq" id="XP_034231011.1">
    <property type="nucleotide sequence ID" value="XM_034375120.1"/>
</dbReference>
<evidence type="ECO:0000256" key="5">
    <source>
        <dbReference type="ARBA" id="ARBA00044198"/>
    </source>
</evidence>
<dbReference type="InParanoid" id="A0A6P8Y4R3"/>
<organism evidence="8">
    <name type="scientific">Thrips palmi</name>
    <name type="common">Melon thrips</name>
    <dbReference type="NCBI Taxonomy" id="161013"/>
    <lineage>
        <taxon>Eukaryota</taxon>
        <taxon>Metazoa</taxon>
        <taxon>Ecdysozoa</taxon>
        <taxon>Arthropoda</taxon>
        <taxon>Hexapoda</taxon>
        <taxon>Insecta</taxon>
        <taxon>Pterygota</taxon>
        <taxon>Neoptera</taxon>
        <taxon>Paraneoptera</taxon>
        <taxon>Thysanoptera</taxon>
        <taxon>Terebrantia</taxon>
        <taxon>Thripoidea</taxon>
        <taxon>Thripidae</taxon>
        <taxon>Thrips</taxon>
    </lineage>
</organism>
<comment type="similarity">
    <text evidence="1 6">Belongs to the eukaryotic/archaeal RNase P protein component 2 family.</text>
</comment>
<gene>
    <name evidence="8" type="primary">LOC117639454</name>
</gene>